<dbReference type="Proteomes" id="UP000295472">
    <property type="component" value="Unassembled WGS sequence"/>
</dbReference>
<dbReference type="Gene3D" id="2.20.110.10">
    <property type="entry name" value="Histone H3 K4-specific methyltransferase SET7/9 N-terminal domain"/>
    <property type="match status" value="1"/>
</dbReference>
<accession>A0A4R8GC18</accession>
<evidence type="ECO:0000313" key="2">
    <source>
        <dbReference type="Proteomes" id="UP000295472"/>
    </source>
</evidence>
<protein>
    <submittedName>
        <fullName evidence="1">Uncharacterized protein</fullName>
    </submittedName>
</protein>
<evidence type="ECO:0000313" key="1">
    <source>
        <dbReference type="EMBL" id="TDX42932.1"/>
    </source>
</evidence>
<dbReference type="EMBL" id="SOEF01000019">
    <property type="protein sequence ID" value="TDX42932.1"/>
    <property type="molecule type" value="Genomic_DNA"/>
</dbReference>
<sequence>MIFAGGFKDHQRNGEGIEYQPDGVKAKEGIWKDGKLVDGFIYDVLLADNKSLFNDEIKFLVDSYSLISMDSNDELLASCLKVEAGEKIIAQGTIKDAAEVWDEYYDDKLA</sequence>
<dbReference type="SUPFAM" id="SSF82185">
    <property type="entry name" value="Histone H3 K4-specific methyltransferase SET7/9 N-terminal domain"/>
    <property type="match status" value="1"/>
</dbReference>
<organism evidence="1 2">
    <name type="scientific">Halanaerobium congolense</name>
    <dbReference type="NCBI Taxonomy" id="54121"/>
    <lineage>
        <taxon>Bacteria</taxon>
        <taxon>Bacillati</taxon>
        <taxon>Bacillota</taxon>
        <taxon>Clostridia</taxon>
        <taxon>Halanaerobiales</taxon>
        <taxon>Halanaerobiaceae</taxon>
        <taxon>Halanaerobium</taxon>
    </lineage>
</organism>
<dbReference type="RefSeq" id="WP_134059431.1">
    <property type="nucleotide sequence ID" value="NZ_SOEF01000019.1"/>
</dbReference>
<reference evidence="1 2" key="1">
    <citation type="submission" date="2019-03" db="EMBL/GenBank/DDBJ databases">
        <title>Subsurface microbial communities from deep shales in Ohio and West Virginia, USA.</title>
        <authorList>
            <person name="Wrighton K."/>
        </authorList>
    </citation>
    <scope>NUCLEOTIDE SEQUENCE [LARGE SCALE GENOMIC DNA]</scope>
    <source>
        <strain evidence="1 2">DSMZ 11287</strain>
    </source>
</reference>
<dbReference type="AlphaFoldDB" id="A0A4R8GC18"/>
<gene>
    <name evidence="1" type="ORF">C7954_11943</name>
</gene>
<name>A0A4R8GC18_9FIRM</name>
<dbReference type="GeneID" id="57013023"/>
<proteinExistence type="predicted"/>
<comment type="caution">
    <text evidence="1">The sequence shown here is derived from an EMBL/GenBank/DDBJ whole genome shotgun (WGS) entry which is preliminary data.</text>
</comment>